<accession>X1U518</accession>
<protein>
    <submittedName>
        <fullName evidence="1">Uncharacterized protein</fullName>
    </submittedName>
</protein>
<gene>
    <name evidence="1" type="ORF">S12H4_29113</name>
</gene>
<dbReference type="EMBL" id="BARW01016769">
    <property type="protein sequence ID" value="GAI94915.1"/>
    <property type="molecule type" value="Genomic_DNA"/>
</dbReference>
<sequence length="187" mass="22114">MKAIYETRGRAREYCELAINLYTGCSHNCIYCYGAAVTHQDKERWEERQEGEKKEGGTTMGKGLLFRLVKWSRAIRIFFGGYTAMEEKHKLFELPYPLTPREIYKRLIDDCYQYNSLSSTYKKQIFTVRKLTDLDHQIHLRFYSDSWVSGHYELQPEQWPVEHLQGKDLRSLNEGEIFKLKGQLGAR</sequence>
<comment type="caution">
    <text evidence="1">The sequence shown here is derived from an EMBL/GenBank/DDBJ whole genome shotgun (WGS) entry which is preliminary data.</text>
</comment>
<evidence type="ECO:0000313" key="1">
    <source>
        <dbReference type="EMBL" id="GAI94915.1"/>
    </source>
</evidence>
<proteinExistence type="predicted"/>
<reference evidence="1" key="1">
    <citation type="journal article" date="2014" name="Front. Microbiol.">
        <title>High frequency of phylogenetically diverse reductive dehalogenase-homologous genes in deep subseafloor sedimentary metagenomes.</title>
        <authorList>
            <person name="Kawai M."/>
            <person name="Futagami T."/>
            <person name="Toyoda A."/>
            <person name="Takaki Y."/>
            <person name="Nishi S."/>
            <person name="Hori S."/>
            <person name="Arai W."/>
            <person name="Tsubouchi T."/>
            <person name="Morono Y."/>
            <person name="Uchiyama I."/>
            <person name="Ito T."/>
            <person name="Fujiyama A."/>
            <person name="Inagaki F."/>
            <person name="Takami H."/>
        </authorList>
    </citation>
    <scope>NUCLEOTIDE SEQUENCE</scope>
    <source>
        <strain evidence="1">Expedition CK06-06</strain>
    </source>
</reference>
<dbReference type="AlphaFoldDB" id="X1U518"/>
<name>X1U518_9ZZZZ</name>
<organism evidence="1">
    <name type="scientific">marine sediment metagenome</name>
    <dbReference type="NCBI Taxonomy" id="412755"/>
    <lineage>
        <taxon>unclassified sequences</taxon>
        <taxon>metagenomes</taxon>
        <taxon>ecological metagenomes</taxon>
    </lineage>
</organism>